<name>A0A9W8IXS9_9AGAR</name>
<keyword evidence="1" id="KW-0175">Coiled coil</keyword>
<feature type="non-terminal residue" evidence="2">
    <location>
        <position position="629"/>
    </location>
</feature>
<protein>
    <recommendedName>
        <fullName evidence="4">F-box domain-containing protein</fullName>
    </recommendedName>
</protein>
<evidence type="ECO:0000313" key="2">
    <source>
        <dbReference type="EMBL" id="KAJ2924856.1"/>
    </source>
</evidence>
<evidence type="ECO:0000256" key="1">
    <source>
        <dbReference type="SAM" id="Coils"/>
    </source>
</evidence>
<evidence type="ECO:0008006" key="4">
    <source>
        <dbReference type="Google" id="ProtNLM"/>
    </source>
</evidence>
<dbReference type="EMBL" id="JANBPK010001202">
    <property type="protein sequence ID" value="KAJ2924856.1"/>
    <property type="molecule type" value="Genomic_DNA"/>
</dbReference>
<dbReference type="SUPFAM" id="SSF52047">
    <property type="entry name" value="RNI-like"/>
    <property type="match status" value="1"/>
</dbReference>
<dbReference type="InterPro" id="IPR032675">
    <property type="entry name" value="LRR_dom_sf"/>
</dbReference>
<proteinExistence type="predicted"/>
<dbReference type="OrthoDB" id="3365698at2759"/>
<comment type="caution">
    <text evidence="2">The sequence shown here is derived from an EMBL/GenBank/DDBJ whole genome shotgun (WGS) entry which is preliminary data.</text>
</comment>
<feature type="coiled-coil region" evidence="1">
    <location>
        <begin position="68"/>
        <end position="102"/>
    </location>
</feature>
<reference evidence="2" key="1">
    <citation type="submission" date="2022-06" db="EMBL/GenBank/DDBJ databases">
        <title>Genome Sequence of Candolleomyces eurysporus.</title>
        <authorList>
            <person name="Buettner E."/>
        </authorList>
    </citation>
    <scope>NUCLEOTIDE SEQUENCE</scope>
    <source>
        <strain evidence="2">VTCC 930004</strain>
    </source>
</reference>
<dbReference type="Proteomes" id="UP001140091">
    <property type="component" value="Unassembled WGS sequence"/>
</dbReference>
<keyword evidence="3" id="KW-1185">Reference proteome</keyword>
<dbReference type="AlphaFoldDB" id="A0A9W8IXS9"/>
<accession>A0A9W8IXS9</accession>
<dbReference type="Gene3D" id="3.80.10.10">
    <property type="entry name" value="Ribonuclease Inhibitor"/>
    <property type="match status" value="1"/>
</dbReference>
<gene>
    <name evidence="2" type="ORF">H1R20_g12238</name>
</gene>
<organism evidence="2 3">
    <name type="scientific">Candolleomyces eurysporus</name>
    <dbReference type="NCBI Taxonomy" id="2828524"/>
    <lineage>
        <taxon>Eukaryota</taxon>
        <taxon>Fungi</taxon>
        <taxon>Dikarya</taxon>
        <taxon>Basidiomycota</taxon>
        <taxon>Agaricomycotina</taxon>
        <taxon>Agaricomycetes</taxon>
        <taxon>Agaricomycetidae</taxon>
        <taxon>Agaricales</taxon>
        <taxon>Agaricineae</taxon>
        <taxon>Psathyrellaceae</taxon>
        <taxon>Candolleomyces</taxon>
    </lineage>
</organism>
<evidence type="ECO:0000313" key="3">
    <source>
        <dbReference type="Proteomes" id="UP001140091"/>
    </source>
</evidence>
<sequence length="629" mass="70599">MAVENGAHTPNSNVVDVAFHSDPAHLLSAAHVVNRHQHSAITDRCSGNFYGTNHVPSDTELLEIEKLLAPHNARLSQLQKDLEQAEAKIARLKKEQEDILKVIKPLKSLSSLIRRFPREVMELIFTYSIPAPAPGTFTYDVCHGPLVLLRVCKMWRDIALNTPQLWTSVVPMAPFHLLHSHGTTSDAKRAALALEQLDQWLGRSKNYPLSISLYGPSPSTVRWDRGHTMRDLASTLLTHSRRWESVNFDAPRWQPVHFIDVVAESLPALKRLRLSASYLLLAYQQRVHFNGLLTAPNLKELQIEAPRLYFPLSKLPVNWTNLTHLYLGGGDKFRLDRSSQDSQLTAPEMLPIIKQCQKLRILSLLLISAPNPLPESETQITLSNLEALNVTGCRSQIHYLLRSIMTPRIREIHYQPFFPPVQVSPFTLTLPLTSFLQRYGNPTEVLSFNLPSVSREDLQSWLECTPALKQLNLGQEFQIAPPPPPLTSSALLDFECAFDDSCISLLTPKQDQPYFCPNLKIFRCSMKPRVSGDAILAFLAARTDPLLVGDGGIIEEVSIHDLPYDSPLGDWTEAEEERLKPIREAGVRLSFMKTFYYQSKLAPALASEPPPGTCVSGFGTGYGVDFNLF</sequence>